<organism evidence="1 2">
    <name type="scientific">Enhygromyxa salina</name>
    <dbReference type="NCBI Taxonomy" id="215803"/>
    <lineage>
        <taxon>Bacteria</taxon>
        <taxon>Pseudomonadati</taxon>
        <taxon>Myxococcota</taxon>
        <taxon>Polyangia</taxon>
        <taxon>Nannocystales</taxon>
        <taxon>Nannocystaceae</taxon>
        <taxon>Enhygromyxa</taxon>
    </lineage>
</organism>
<comment type="caution">
    <text evidence="1">The sequence shown here is derived from an EMBL/GenBank/DDBJ whole genome shotgun (WGS) entry which is preliminary data.</text>
</comment>
<protein>
    <recommendedName>
        <fullName evidence="3">DUF1993 domain-containing protein</fullName>
    </recommendedName>
</protein>
<name>A0A2S9YFM7_9BACT</name>
<evidence type="ECO:0000313" key="2">
    <source>
        <dbReference type="Proteomes" id="UP000238823"/>
    </source>
</evidence>
<dbReference type="OrthoDB" id="338237at2"/>
<dbReference type="SUPFAM" id="SSF109854">
    <property type="entry name" value="DinB/YfiT-like putative metalloenzymes"/>
    <property type="match status" value="1"/>
</dbReference>
<reference evidence="1 2" key="1">
    <citation type="submission" date="2018-03" db="EMBL/GenBank/DDBJ databases">
        <title>Draft Genome Sequences of the Obligatory Marine Myxobacteria Enhygromyxa salina SWB007.</title>
        <authorList>
            <person name="Poehlein A."/>
            <person name="Moghaddam J.A."/>
            <person name="Harms H."/>
            <person name="Alanjari M."/>
            <person name="Koenig G.M."/>
            <person name="Daniel R."/>
            <person name="Schaeberle T.F."/>
        </authorList>
    </citation>
    <scope>NUCLEOTIDE SEQUENCE [LARGE SCALE GENOMIC DNA]</scope>
    <source>
        <strain evidence="1 2">SWB007</strain>
    </source>
</reference>
<dbReference type="Gene3D" id="1.20.120.450">
    <property type="entry name" value="dinb family like domain"/>
    <property type="match status" value="1"/>
</dbReference>
<dbReference type="PANTHER" id="PTHR36922">
    <property type="entry name" value="BLL2446 PROTEIN"/>
    <property type="match status" value="1"/>
</dbReference>
<sequence>MYHETFRQMTKMLSQLDKWLETAEAYAKDKKFDPNLFLGFRLAPDQFGFARQVQITCDAAKLAASRLSGKDAPVNEDTEQTLEELRGRVQATAGYLAGFSATDFESAATASITQPRWEGKTMTGADYFLEHALPNFFFHLTTAYAILRHNGVSVGKRDYLGTLTQRPPG</sequence>
<dbReference type="Pfam" id="PF09351">
    <property type="entry name" value="DUF1993"/>
    <property type="match status" value="1"/>
</dbReference>
<dbReference type="Proteomes" id="UP000238823">
    <property type="component" value="Unassembled WGS sequence"/>
</dbReference>
<dbReference type="RefSeq" id="WP_106092100.1">
    <property type="nucleotide sequence ID" value="NZ_PVNL01000106.1"/>
</dbReference>
<gene>
    <name evidence="1" type="ORF">ENSA7_52080</name>
</gene>
<dbReference type="InterPro" id="IPR018531">
    <property type="entry name" value="DUF1993"/>
</dbReference>
<dbReference type="EMBL" id="PVNL01000106">
    <property type="protein sequence ID" value="PRQ03917.1"/>
    <property type="molecule type" value="Genomic_DNA"/>
</dbReference>
<evidence type="ECO:0000313" key="1">
    <source>
        <dbReference type="EMBL" id="PRQ03917.1"/>
    </source>
</evidence>
<accession>A0A2S9YFM7</accession>
<dbReference type="InterPro" id="IPR034660">
    <property type="entry name" value="DinB/YfiT-like"/>
</dbReference>
<dbReference type="PANTHER" id="PTHR36922:SF1">
    <property type="entry name" value="DUF1993 DOMAIN-CONTAINING PROTEIN"/>
    <property type="match status" value="1"/>
</dbReference>
<proteinExistence type="predicted"/>
<dbReference type="AlphaFoldDB" id="A0A2S9YFM7"/>
<evidence type="ECO:0008006" key="3">
    <source>
        <dbReference type="Google" id="ProtNLM"/>
    </source>
</evidence>